<dbReference type="PROSITE" id="PS51194">
    <property type="entry name" value="HELICASE_CTER"/>
    <property type="match status" value="1"/>
</dbReference>
<dbReference type="GO" id="GO:0004386">
    <property type="term" value="F:helicase activity"/>
    <property type="evidence" value="ECO:0007669"/>
    <property type="project" value="UniProtKB-KW"/>
</dbReference>
<dbReference type="KEGG" id="cmd:B841_05435"/>
<name>S5T1W4_9CORY</name>
<dbReference type="Pfam" id="PF13091">
    <property type="entry name" value="PLDc_2"/>
    <property type="match status" value="1"/>
</dbReference>
<keyword evidence="3" id="KW-0067">ATP-binding</keyword>
<dbReference type="Pfam" id="PF11907">
    <property type="entry name" value="DUF3427"/>
    <property type="match status" value="1"/>
</dbReference>
<dbReference type="SMART" id="SM00487">
    <property type="entry name" value="DEXDc"/>
    <property type="match status" value="1"/>
</dbReference>
<keyword evidence="4" id="KW-1185">Reference proteome</keyword>
<evidence type="ECO:0000259" key="2">
    <source>
        <dbReference type="PROSITE" id="PS51194"/>
    </source>
</evidence>
<dbReference type="REBASE" id="67988">
    <property type="entry name" value="Cma45190ORF5435P"/>
</dbReference>
<reference evidence="3 4" key="1">
    <citation type="submission" date="2012-11" db="EMBL/GenBank/DDBJ databases">
        <title>The complete genome sequence of Corynebacterium maris Coryn-1 (=DSM 45190).</title>
        <authorList>
            <person name="Schaffert L."/>
            <person name="Albersmeier A."/>
            <person name="Kalinowski J."/>
            <person name="Ruckert C."/>
        </authorList>
    </citation>
    <scope>NUCLEOTIDE SEQUENCE [LARGE SCALE GENOMIC DNA]</scope>
    <source>
        <strain evidence="4">Coryn-1</strain>
    </source>
</reference>
<dbReference type="PATRIC" id="fig|1224163.3.peg.1089"/>
<feature type="domain" description="Helicase C-terminal" evidence="2">
    <location>
        <begin position="445"/>
        <end position="605"/>
    </location>
</feature>
<dbReference type="AlphaFoldDB" id="S5T1W4"/>
<dbReference type="InterPro" id="IPR006935">
    <property type="entry name" value="Helicase/UvrB_N"/>
</dbReference>
<gene>
    <name evidence="3" type="ORF">B841_05435</name>
</gene>
<dbReference type="SMART" id="SM00490">
    <property type="entry name" value="HELICc"/>
    <property type="match status" value="1"/>
</dbReference>
<dbReference type="CDD" id="cd18032">
    <property type="entry name" value="DEXHc_RE_I_III_res"/>
    <property type="match status" value="1"/>
</dbReference>
<dbReference type="GO" id="GO:0005524">
    <property type="term" value="F:ATP binding"/>
    <property type="evidence" value="ECO:0007669"/>
    <property type="project" value="InterPro"/>
</dbReference>
<dbReference type="Gene3D" id="3.30.870.10">
    <property type="entry name" value="Endonuclease Chain A"/>
    <property type="match status" value="1"/>
</dbReference>
<keyword evidence="3" id="KW-0547">Nucleotide-binding</keyword>
<dbReference type="eggNOG" id="COG3886">
    <property type="taxonomic scope" value="Bacteria"/>
</dbReference>
<dbReference type="InterPro" id="IPR025202">
    <property type="entry name" value="PLD-like_dom"/>
</dbReference>
<dbReference type="PANTHER" id="PTHR47962">
    <property type="entry name" value="ATP-DEPENDENT HELICASE LHR-RELATED-RELATED"/>
    <property type="match status" value="1"/>
</dbReference>
<organism evidence="3 4">
    <name type="scientific">Corynebacterium maris DSM 45190</name>
    <dbReference type="NCBI Taxonomy" id="1224163"/>
    <lineage>
        <taxon>Bacteria</taxon>
        <taxon>Bacillati</taxon>
        <taxon>Actinomycetota</taxon>
        <taxon>Actinomycetes</taxon>
        <taxon>Mycobacteriales</taxon>
        <taxon>Corynebacteriaceae</taxon>
        <taxon>Corynebacterium</taxon>
    </lineage>
</organism>
<dbReference type="CDD" id="cd09203">
    <property type="entry name" value="PLDc_N_DEXD_b1"/>
    <property type="match status" value="1"/>
</dbReference>
<evidence type="ECO:0000313" key="3">
    <source>
        <dbReference type="EMBL" id="AGS34560.1"/>
    </source>
</evidence>
<dbReference type="GO" id="GO:0016887">
    <property type="term" value="F:ATP hydrolysis activity"/>
    <property type="evidence" value="ECO:0007669"/>
    <property type="project" value="TreeGrafter"/>
</dbReference>
<evidence type="ECO:0000259" key="1">
    <source>
        <dbReference type="PROSITE" id="PS51192"/>
    </source>
</evidence>
<dbReference type="EMBL" id="CP003924">
    <property type="protein sequence ID" value="AGS34560.1"/>
    <property type="molecule type" value="Genomic_DNA"/>
</dbReference>
<dbReference type="PROSITE" id="PS51192">
    <property type="entry name" value="HELICASE_ATP_BIND_1"/>
    <property type="match status" value="1"/>
</dbReference>
<protein>
    <submittedName>
        <fullName evidence="3">Helicase</fullName>
    </submittedName>
</protein>
<dbReference type="STRING" id="1224163.B841_05435"/>
<dbReference type="InterPro" id="IPR014001">
    <property type="entry name" value="Helicase_ATP-bd"/>
</dbReference>
<dbReference type="eggNOG" id="COG1061">
    <property type="taxonomic scope" value="Bacteria"/>
</dbReference>
<proteinExistence type="predicted"/>
<accession>S5T1W4</accession>
<evidence type="ECO:0000313" key="4">
    <source>
        <dbReference type="Proteomes" id="UP000015388"/>
    </source>
</evidence>
<dbReference type="Proteomes" id="UP000015388">
    <property type="component" value="Chromosome"/>
</dbReference>
<dbReference type="Gene3D" id="3.40.50.300">
    <property type="entry name" value="P-loop containing nucleotide triphosphate hydrolases"/>
    <property type="match status" value="2"/>
</dbReference>
<feature type="domain" description="Helicase ATP-binding" evidence="1">
    <location>
        <begin position="227"/>
        <end position="383"/>
    </location>
</feature>
<dbReference type="PANTHER" id="PTHR47962:SF7">
    <property type="entry name" value="MITOCHONDRIAL ATP-DEPENDENT HELICASE IRC3-RELATED"/>
    <property type="match status" value="1"/>
</dbReference>
<keyword evidence="3" id="KW-0378">Hydrolase</keyword>
<sequence length="943" mass="106088">MYKATATGAPPLPDLPLNSAALLTNAPNEANFAHELQRELKTADSVDLLCAFIKNSGISVLHKELIDLKQRGIPLRVITSTYCGATDSEALRRLVEVYGAEVHVGYESKTTRLHAKAWLFRRNSGFDTAFIGSSNLSNSALVDGIEWNVRTSKLLTPAVISKFTATFDTYWNDPHFGPFDPRDDMQLLEDALDSASWSGNGMQVKLSSLEVRPYPYQEAMLEALDAERTVHDRHKNLLVAATGTGKTVVAALDYQRLVRANDNVLPSFLFVAHRKEILEQALRTYREVLKEPDFGELLVGGDTPRQWKHVFASIQSLSGKRLAGLPADHFEVIVIDEFHHAEAASYKRLISHLRPQELLGLTATPERGDGLNVESFFDYRVAYELRLWDALQLQLLTPMHYFGINDDTDLSGIRWSRSSKDYQLSELGDFYIKAGDRRIKFILREIDKRIFDMDVMKALGFCVSVSHAEYMAARFNAFGVPAAAVSGNTSVHDRKTALSHLRDGKIKVIFSVDVFNEGIDIPEANTILLLRPTQSPTIFVQQLGRGLRLSHGKDVCAVFDFIGQQHEQFNFQEKYAALTGKRGKYLIDAVQEEFPQLPPGTSIQLDQVAQDQVLKNIRKVSNSSRRKLKTLISNEKTTDLGKFLRNTGVAVEDIYRSADTSWAVLLREVGLLEPNTADPALEKRLIKRLRSFIHVNDPIRAEAYTRLTDPEGPDYESLSAQDQAFSRMLCLMFWSNVKENVPSSFADGINTLRKCPVIFWELNQLLQYRVNSSRRIPGPVPSSAGHRVLYTHAEYARAELVGAISDEALPSAINLFREGVKYYEEANLDLFLVTLDKNDDSFSSTTSYQDYPITPDRFHWESQSSTTLSSATGQRYIHHQELESEILLAVRLGKLNSIGATAPYTLLGTIDYLAHRGEKPIQLEWKLKRAMPRDLYLQGRAVV</sequence>
<keyword evidence="3" id="KW-0347">Helicase</keyword>
<dbReference type="InterPro" id="IPR001650">
    <property type="entry name" value="Helicase_C-like"/>
</dbReference>
<dbReference type="SUPFAM" id="SSF52540">
    <property type="entry name" value="P-loop containing nucleoside triphosphate hydrolases"/>
    <property type="match status" value="1"/>
</dbReference>
<dbReference type="HOGENOM" id="CLU_005588_1_1_11"/>
<dbReference type="InterPro" id="IPR027417">
    <property type="entry name" value="P-loop_NTPase"/>
</dbReference>
<dbReference type="InterPro" id="IPR021835">
    <property type="entry name" value="DUF3427"/>
</dbReference>
<dbReference type="InterPro" id="IPR052511">
    <property type="entry name" value="ATP-dep_Helicase"/>
</dbReference>
<dbReference type="GO" id="GO:0003677">
    <property type="term" value="F:DNA binding"/>
    <property type="evidence" value="ECO:0007669"/>
    <property type="project" value="InterPro"/>
</dbReference>
<dbReference type="Pfam" id="PF04851">
    <property type="entry name" value="ResIII"/>
    <property type="match status" value="1"/>
</dbReference>
<dbReference type="SUPFAM" id="SSF56024">
    <property type="entry name" value="Phospholipase D/nuclease"/>
    <property type="match status" value="1"/>
</dbReference>
<dbReference type="CDD" id="cd18799">
    <property type="entry name" value="SF2_C_EcoAI-like"/>
    <property type="match status" value="1"/>
</dbReference>
<dbReference type="Pfam" id="PF00271">
    <property type="entry name" value="Helicase_C"/>
    <property type="match status" value="1"/>
</dbReference>